<dbReference type="PANTHER" id="PTHR11964">
    <property type="entry name" value="S-ADENOSYLMETHIONINE SYNTHETASE"/>
    <property type="match status" value="1"/>
</dbReference>
<sequence length="89" mass="10035">MFGYATDETDKELMPLNHVMATKLGAMLIEEHVIKSVMPEKYLDEKTIFHLNPFGRFVIGGPKGDVGLAQTKIIIDTYGVWELMSEVFS</sequence>
<dbReference type="InterPro" id="IPR022636">
    <property type="entry name" value="S-AdoMet_synthetase_sfam"/>
</dbReference>
<keyword evidence="1" id="KW-0479">Metal-binding</keyword>
<dbReference type="GO" id="GO:0006556">
    <property type="term" value="P:S-adenosylmethionine biosynthetic process"/>
    <property type="evidence" value="ECO:0007669"/>
    <property type="project" value="InterPro"/>
</dbReference>
<evidence type="ECO:0000313" key="2">
    <source>
        <dbReference type="EMBL" id="KAI5061492.1"/>
    </source>
</evidence>
<dbReference type="EMBL" id="JABFUD020000023">
    <property type="protein sequence ID" value="KAI5061492.1"/>
    <property type="molecule type" value="Genomic_DNA"/>
</dbReference>
<dbReference type="SUPFAM" id="SSF55973">
    <property type="entry name" value="S-adenosylmethionine synthetase"/>
    <property type="match status" value="1"/>
</dbReference>
<proteinExistence type="predicted"/>
<dbReference type="OrthoDB" id="1921959at2759"/>
<dbReference type="Proteomes" id="UP000886520">
    <property type="component" value="Chromosome 23"/>
</dbReference>
<evidence type="ECO:0000256" key="1">
    <source>
        <dbReference type="ARBA" id="ARBA00022723"/>
    </source>
</evidence>
<dbReference type="AlphaFoldDB" id="A0A9D4Z5Q2"/>
<dbReference type="GO" id="GO:0046872">
    <property type="term" value="F:metal ion binding"/>
    <property type="evidence" value="ECO:0007669"/>
    <property type="project" value="UniProtKB-KW"/>
</dbReference>
<dbReference type="InterPro" id="IPR002133">
    <property type="entry name" value="S-AdoMet_synthetase"/>
</dbReference>
<comment type="caution">
    <text evidence="2">The sequence shown here is derived from an EMBL/GenBank/DDBJ whole genome shotgun (WGS) entry which is preliminary data.</text>
</comment>
<dbReference type="GO" id="GO:0005524">
    <property type="term" value="F:ATP binding"/>
    <property type="evidence" value="ECO:0007669"/>
    <property type="project" value="InterPro"/>
</dbReference>
<evidence type="ECO:0000313" key="3">
    <source>
        <dbReference type="Proteomes" id="UP000886520"/>
    </source>
</evidence>
<keyword evidence="3" id="KW-1185">Reference proteome</keyword>
<reference evidence="2" key="1">
    <citation type="submission" date="2021-01" db="EMBL/GenBank/DDBJ databases">
        <title>Adiantum capillus-veneris genome.</title>
        <authorList>
            <person name="Fang Y."/>
            <person name="Liao Q."/>
        </authorList>
    </citation>
    <scope>NUCLEOTIDE SEQUENCE</scope>
    <source>
        <strain evidence="2">H3</strain>
        <tissue evidence="2">Leaf</tissue>
    </source>
</reference>
<gene>
    <name evidence="2" type="ORF">GOP47_0023997</name>
</gene>
<dbReference type="GO" id="GO:0004478">
    <property type="term" value="F:methionine adenosyltransferase activity"/>
    <property type="evidence" value="ECO:0007669"/>
    <property type="project" value="InterPro"/>
</dbReference>
<name>A0A9D4Z5Q2_ADICA</name>
<protein>
    <submittedName>
        <fullName evidence="2">Uncharacterized protein</fullName>
    </submittedName>
</protein>
<dbReference type="Gene3D" id="3.30.300.10">
    <property type="match status" value="2"/>
</dbReference>
<accession>A0A9D4Z5Q2</accession>
<organism evidence="2 3">
    <name type="scientific">Adiantum capillus-veneris</name>
    <name type="common">Maidenhair fern</name>
    <dbReference type="NCBI Taxonomy" id="13818"/>
    <lineage>
        <taxon>Eukaryota</taxon>
        <taxon>Viridiplantae</taxon>
        <taxon>Streptophyta</taxon>
        <taxon>Embryophyta</taxon>
        <taxon>Tracheophyta</taxon>
        <taxon>Polypodiopsida</taxon>
        <taxon>Polypodiidae</taxon>
        <taxon>Polypodiales</taxon>
        <taxon>Pteridineae</taxon>
        <taxon>Pteridaceae</taxon>
        <taxon>Vittarioideae</taxon>
        <taxon>Adiantum</taxon>
    </lineage>
</organism>